<evidence type="ECO:0000313" key="1">
    <source>
        <dbReference type="EMBL" id="KAI5655622.1"/>
    </source>
</evidence>
<name>A0ACC0A6P8_CATRO</name>
<proteinExistence type="predicted"/>
<sequence length="121" mass="13417">MDFGGCNSAVQGGGRDPGKMQAVVGCEWEKNPKKLLMNVNVEKGLGPVHVLLSPENTVGDLIKAVVDVYVKEKRRPLLPFTDPNSFHLHYSQFSLQGLKAEEKLKNLGSRNFFLRPNQPKA</sequence>
<gene>
    <name evidence="1" type="ORF">M9H77_32809</name>
</gene>
<reference evidence="2" key="1">
    <citation type="journal article" date="2023" name="Nat. Plants">
        <title>Single-cell RNA sequencing provides a high-resolution roadmap for understanding the multicellular compartmentation of specialized metabolism.</title>
        <authorList>
            <person name="Sun S."/>
            <person name="Shen X."/>
            <person name="Li Y."/>
            <person name="Li Y."/>
            <person name="Wang S."/>
            <person name="Li R."/>
            <person name="Zhang H."/>
            <person name="Shen G."/>
            <person name="Guo B."/>
            <person name="Wei J."/>
            <person name="Xu J."/>
            <person name="St-Pierre B."/>
            <person name="Chen S."/>
            <person name="Sun C."/>
        </authorList>
    </citation>
    <scope>NUCLEOTIDE SEQUENCE [LARGE SCALE GENOMIC DNA]</scope>
</reference>
<accession>A0ACC0A6P8</accession>
<comment type="caution">
    <text evidence="1">The sequence shown here is derived from an EMBL/GenBank/DDBJ whole genome shotgun (WGS) entry which is preliminary data.</text>
</comment>
<dbReference type="EMBL" id="CM044707">
    <property type="protein sequence ID" value="KAI5655622.1"/>
    <property type="molecule type" value="Genomic_DNA"/>
</dbReference>
<keyword evidence="2" id="KW-1185">Reference proteome</keyword>
<evidence type="ECO:0000313" key="2">
    <source>
        <dbReference type="Proteomes" id="UP001060085"/>
    </source>
</evidence>
<organism evidence="1 2">
    <name type="scientific">Catharanthus roseus</name>
    <name type="common">Madagascar periwinkle</name>
    <name type="synonym">Vinca rosea</name>
    <dbReference type="NCBI Taxonomy" id="4058"/>
    <lineage>
        <taxon>Eukaryota</taxon>
        <taxon>Viridiplantae</taxon>
        <taxon>Streptophyta</taxon>
        <taxon>Embryophyta</taxon>
        <taxon>Tracheophyta</taxon>
        <taxon>Spermatophyta</taxon>
        <taxon>Magnoliopsida</taxon>
        <taxon>eudicotyledons</taxon>
        <taxon>Gunneridae</taxon>
        <taxon>Pentapetalae</taxon>
        <taxon>asterids</taxon>
        <taxon>lamiids</taxon>
        <taxon>Gentianales</taxon>
        <taxon>Apocynaceae</taxon>
        <taxon>Rauvolfioideae</taxon>
        <taxon>Vinceae</taxon>
        <taxon>Catharanthinae</taxon>
        <taxon>Catharanthus</taxon>
    </lineage>
</organism>
<dbReference type="Proteomes" id="UP001060085">
    <property type="component" value="Linkage Group LG07"/>
</dbReference>
<protein>
    <submittedName>
        <fullName evidence="1">Uncharacterized protein</fullName>
    </submittedName>
</protein>